<feature type="domain" description="HTH tetR-type" evidence="3">
    <location>
        <begin position="31"/>
        <end position="91"/>
    </location>
</feature>
<accession>A0A2A4G0V5</accession>
<dbReference type="PANTHER" id="PTHR30055:SF226">
    <property type="entry name" value="HTH-TYPE TRANSCRIPTIONAL REGULATOR PKSA"/>
    <property type="match status" value="1"/>
</dbReference>
<dbReference type="InterPro" id="IPR036271">
    <property type="entry name" value="Tet_transcr_reg_TetR-rel_C_sf"/>
</dbReference>
<dbReference type="PRINTS" id="PR00455">
    <property type="entry name" value="HTHTETR"/>
</dbReference>
<feature type="DNA-binding region" description="H-T-H motif" evidence="2">
    <location>
        <begin position="54"/>
        <end position="73"/>
    </location>
</feature>
<keyword evidence="1 2" id="KW-0238">DNA-binding</keyword>
<dbReference type="PROSITE" id="PS50977">
    <property type="entry name" value="HTH_TETR_2"/>
    <property type="match status" value="1"/>
</dbReference>
<dbReference type="Proteomes" id="UP000218934">
    <property type="component" value="Unassembled WGS sequence"/>
</dbReference>
<dbReference type="SUPFAM" id="SSF48498">
    <property type="entry name" value="Tetracyclin repressor-like, C-terminal domain"/>
    <property type="match status" value="1"/>
</dbReference>
<evidence type="ECO:0000259" key="3">
    <source>
        <dbReference type="PROSITE" id="PS50977"/>
    </source>
</evidence>
<dbReference type="SUPFAM" id="SSF46689">
    <property type="entry name" value="Homeodomain-like"/>
    <property type="match status" value="1"/>
</dbReference>
<dbReference type="OrthoDB" id="9808189at2"/>
<evidence type="ECO:0000256" key="2">
    <source>
        <dbReference type="PROSITE-ProRule" id="PRU00335"/>
    </source>
</evidence>
<comment type="caution">
    <text evidence="4">The sequence shown here is derived from an EMBL/GenBank/DDBJ whole genome shotgun (WGS) entry which is preliminary data.</text>
</comment>
<name>A0A2A4G0V5_9SPHN</name>
<evidence type="ECO:0000313" key="5">
    <source>
        <dbReference type="Proteomes" id="UP000218934"/>
    </source>
</evidence>
<protein>
    <submittedName>
        <fullName evidence="4">TetR/AcrR family transcriptional regulator</fullName>
    </submittedName>
</protein>
<keyword evidence="5" id="KW-1185">Reference proteome</keyword>
<organism evidence="4 5">
    <name type="scientific">Rhizorhabdus dicambivorans</name>
    <dbReference type="NCBI Taxonomy" id="1850238"/>
    <lineage>
        <taxon>Bacteria</taxon>
        <taxon>Pseudomonadati</taxon>
        <taxon>Pseudomonadota</taxon>
        <taxon>Alphaproteobacteria</taxon>
        <taxon>Sphingomonadales</taxon>
        <taxon>Sphingomonadaceae</taxon>
        <taxon>Rhizorhabdus</taxon>
    </lineage>
</organism>
<dbReference type="GO" id="GO:0000976">
    <property type="term" value="F:transcription cis-regulatory region binding"/>
    <property type="evidence" value="ECO:0007669"/>
    <property type="project" value="TreeGrafter"/>
</dbReference>
<dbReference type="AlphaFoldDB" id="A0A2A4G0V5"/>
<dbReference type="KEGG" id="rdi:CMV14_02475"/>
<dbReference type="InterPro" id="IPR009057">
    <property type="entry name" value="Homeodomain-like_sf"/>
</dbReference>
<reference evidence="4 5" key="1">
    <citation type="submission" date="2017-09" db="EMBL/GenBank/DDBJ databases">
        <title>The Catabolism of 3,6-Dichlorosalicylic acid is Initiated by the Cytochrome P450 Monooxygenase DsmABC in Rhizorhabdus dicambivorans Ndbn-20.</title>
        <authorList>
            <person name="Na L."/>
        </authorList>
    </citation>
    <scope>NUCLEOTIDE SEQUENCE [LARGE SCALE GENOMIC DNA]</scope>
    <source>
        <strain evidence="4 5">Ndbn-20m</strain>
    </source>
</reference>
<dbReference type="PANTHER" id="PTHR30055">
    <property type="entry name" value="HTH-TYPE TRANSCRIPTIONAL REGULATOR RUTR"/>
    <property type="match status" value="1"/>
</dbReference>
<evidence type="ECO:0000313" key="4">
    <source>
        <dbReference type="EMBL" id="PCE43621.1"/>
    </source>
</evidence>
<dbReference type="GO" id="GO:0003700">
    <property type="term" value="F:DNA-binding transcription factor activity"/>
    <property type="evidence" value="ECO:0007669"/>
    <property type="project" value="TreeGrafter"/>
</dbReference>
<dbReference type="Gene3D" id="1.10.357.10">
    <property type="entry name" value="Tetracycline Repressor, domain 2"/>
    <property type="match status" value="1"/>
</dbReference>
<dbReference type="EMBL" id="NWUF01000003">
    <property type="protein sequence ID" value="PCE43621.1"/>
    <property type="molecule type" value="Genomic_DNA"/>
</dbReference>
<dbReference type="InterPro" id="IPR001647">
    <property type="entry name" value="HTH_TetR"/>
</dbReference>
<dbReference type="Pfam" id="PF00440">
    <property type="entry name" value="TetR_N"/>
    <property type="match status" value="1"/>
</dbReference>
<dbReference type="InterPro" id="IPR050109">
    <property type="entry name" value="HTH-type_TetR-like_transc_reg"/>
</dbReference>
<proteinExistence type="predicted"/>
<sequence>MPLAGALLRSYKRVKGQKVGAGNLVAAQQRPDGRSRIIAAARNLFASRGFHLTAMSELAAEAQVSVGQIYRLFKNKDDIILAIVEDDHREWMVQMTQVRDAAVSGRISPAEAFERLILETLSDEYETLTFEILAEAGRSAEVGARIRQFAGDFRAVLRDLACRANDRLGERDLEAVTELLMATLFGLSGRNLGDHHLDREATASEIARLIMAMLKNAES</sequence>
<evidence type="ECO:0000256" key="1">
    <source>
        <dbReference type="ARBA" id="ARBA00023125"/>
    </source>
</evidence>
<gene>
    <name evidence="4" type="ORF">COO09_04795</name>
</gene>